<organism evidence="2 3">
    <name type="scientific">Portunus trituberculatus</name>
    <name type="common">Swimming crab</name>
    <name type="synonym">Neptunus trituberculatus</name>
    <dbReference type="NCBI Taxonomy" id="210409"/>
    <lineage>
        <taxon>Eukaryota</taxon>
        <taxon>Metazoa</taxon>
        <taxon>Ecdysozoa</taxon>
        <taxon>Arthropoda</taxon>
        <taxon>Crustacea</taxon>
        <taxon>Multicrustacea</taxon>
        <taxon>Malacostraca</taxon>
        <taxon>Eumalacostraca</taxon>
        <taxon>Eucarida</taxon>
        <taxon>Decapoda</taxon>
        <taxon>Pleocyemata</taxon>
        <taxon>Brachyura</taxon>
        <taxon>Eubrachyura</taxon>
        <taxon>Portunoidea</taxon>
        <taxon>Portunidae</taxon>
        <taxon>Portuninae</taxon>
        <taxon>Portunus</taxon>
    </lineage>
</organism>
<feature type="compositionally biased region" description="Basic and acidic residues" evidence="1">
    <location>
        <begin position="103"/>
        <end position="113"/>
    </location>
</feature>
<dbReference type="EMBL" id="VSRR010070347">
    <property type="protein sequence ID" value="MPC86057.1"/>
    <property type="molecule type" value="Genomic_DNA"/>
</dbReference>
<evidence type="ECO:0000256" key="1">
    <source>
        <dbReference type="SAM" id="MobiDB-lite"/>
    </source>
</evidence>
<feature type="region of interest" description="Disordered" evidence="1">
    <location>
        <begin position="103"/>
        <end position="123"/>
    </location>
</feature>
<keyword evidence="3" id="KW-1185">Reference proteome</keyword>
<proteinExistence type="predicted"/>
<sequence length="161" mass="18486">MRRERAREGETRSSPTRTAPINRGTAKYAHPNTYPYSSMPPNAPPYTPPPRVYRVLPLTVHLRTLPRLPRPSQPLQISKHAYAPANTSRTCFLPLPRQLEQREYSHTAEDHKGGRTRPPRNLDIYGRRGTVELCVLWGPRGLQAQEFESYPRSECRLGFLT</sequence>
<accession>A0A5B7IX78</accession>
<gene>
    <name evidence="2" type="ORF">E2C01_080869</name>
</gene>
<feature type="compositionally biased region" description="Basic and acidic residues" evidence="1">
    <location>
        <begin position="1"/>
        <end position="11"/>
    </location>
</feature>
<reference evidence="2 3" key="1">
    <citation type="submission" date="2019-05" db="EMBL/GenBank/DDBJ databases">
        <title>Another draft genome of Portunus trituberculatus and its Hox gene families provides insights of decapod evolution.</title>
        <authorList>
            <person name="Jeong J.-H."/>
            <person name="Song I."/>
            <person name="Kim S."/>
            <person name="Choi T."/>
            <person name="Kim D."/>
            <person name="Ryu S."/>
            <person name="Kim W."/>
        </authorList>
    </citation>
    <scope>NUCLEOTIDE SEQUENCE [LARGE SCALE GENOMIC DNA]</scope>
    <source>
        <tissue evidence="2">Muscle</tissue>
    </source>
</reference>
<comment type="caution">
    <text evidence="2">The sequence shown here is derived from an EMBL/GenBank/DDBJ whole genome shotgun (WGS) entry which is preliminary data.</text>
</comment>
<name>A0A5B7IX78_PORTR</name>
<dbReference type="AlphaFoldDB" id="A0A5B7IX78"/>
<protein>
    <submittedName>
        <fullName evidence="2">Uncharacterized protein</fullName>
    </submittedName>
</protein>
<feature type="region of interest" description="Disordered" evidence="1">
    <location>
        <begin position="1"/>
        <end position="45"/>
    </location>
</feature>
<evidence type="ECO:0000313" key="3">
    <source>
        <dbReference type="Proteomes" id="UP000324222"/>
    </source>
</evidence>
<dbReference type="Proteomes" id="UP000324222">
    <property type="component" value="Unassembled WGS sequence"/>
</dbReference>
<evidence type="ECO:0000313" key="2">
    <source>
        <dbReference type="EMBL" id="MPC86057.1"/>
    </source>
</evidence>